<feature type="region of interest" description="Disordered" evidence="1">
    <location>
        <begin position="1"/>
        <end position="32"/>
    </location>
</feature>
<proteinExistence type="predicted"/>
<dbReference type="Proteomes" id="UP000887226">
    <property type="component" value="Unassembled WGS sequence"/>
</dbReference>
<protein>
    <submittedName>
        <fullName evidence="2">Uncharacterized protein</fullName>
    </submittedName>
</protein>
<evidence type="ECO:0000256" key="1">
    <source>
        <dbReference type="SAM" id="MobiDB-lite"/>
    </source>
</evidence>
<dbReference type="EMBL" id="MU253842">
    <property type="protein sequence ID" value="KAG9245530.1"/>
    <property type="molecule type" value="Genomic_DNA"/>
</dbReference>
<feature type="compositionally biased region" description="Low complexity" evidence="1">
    <location>
        <begin position="1"/>
        <end position="21"/>
    </location>
</feature>
<organism evidence="2 3">
    <name type="scientific">Calycina marina</name>
    <dbReference type="NCBI Taxonomy" id="1763456"/>
    <lineage>
        <taxon>Eukaryota</taxon>
        <taxon>Fungi</taxon>
        <taxon>Dikarya</taxon>
        <taxon>Ascomycota</taxon>
        <taxon>Pezizomycotina</taxon>
        <taxon>Leotiomycetes</taxon>
        <taxon>Helotiales</taxon>
        <taxon>Pezizellaceae</taxon>
        <taxon>Calycina</taxon>
    </lineage>
</organism>
<gene>
    <name evidence="2" type="ORF">BJ878DRAFT_533844</name>
</gene>
<name>A0A9P7Z551_9HELO</name>
<evidence type="ECO:0000313" key="2">
    <source>
        <dbReference type="EMBL" id="KAG9245530.1"/>
    </source>
</evidence>
<accession>A0A9P7Z551</accession>
<dbReference type="OrthoDB" id="4932428at2759"/>
<sequence>MSSMNGSSRVGRSGQSSSPRGSSRKTQKNIPQLIESLETHRINTLTELRRIERVAASSSPADQLLFQTPITQAWTYYVTSHNLLNELRGLTRNYPFSSTCLDDAKWRVSNDPESHLSWNYAWLVLVKMRDDTLIEGYAVTEAKKPEMWGGRVPQPEETKQLADCFAWEWNEALEQMLRHWETPPMANGC</sequence>
<evidence type="ECO:0000313" key="3">
    <source>
        <dbReference type="Proteomes" id="UP000887226"/>
    </source>
</evidence>
<dbReference type="AlphaFoldDB" id="A0A9P7Z551"/>
<keyword evidence="3" id="KW-1185">Reference proteome</keyword>
<reference evidence="2" key="1">
    <citation type="journal article" date="2021" name="IMA Fungus">
        <title>Genomic characterization of three marine fungi, including Emericellopsis atlantica sp. nov. with signatures of a generalist lifestyle and marine biomass degradation.</title>
        <authorList>
            <person name="Hagestad O.C."/>
            <person name="Hou L."/>
            <person name="Andersen J.H."/>
            <person name="Hansen E.H."/>
            <person name="Altermark B."/>
            <person name="Li C."/>
            <person name="Kuhnert E."/>
            <person name="Cox R.J."/>
            <person name="Crous P.W."/>
            <person name="Spatafora J.W."/>
            <person name="Lail K."/>
            <person name="Amirebrahimi M."/>
            <person name="Lipzen A."/>
            <person name="Pangilinan J."/>
            <person name="Andreopoulos W."/>
            <person name="Hayes R.D."/>
            <person name="Ng V."/>
            <person name="Grigoriev I.V."/>
            <person name="Jackson S.A."/>
            <person name="Sutton T.D.S."/>
            <person name="Dobson A.D.W."/>
            <person name="Rama T."/>
        </authorList>
    </citation>
    <scope>NUCLEOTIDE SEQUENCE</scope>
    <source>
        <strain evidence="2">TRa3180A</strain>
    </source>
</reference>
<comment type="caution">
    <text evidence="2">The sequence shown here is derived from an EMBL/GenBank/DDBJ whole genome shotgun (WGS) entry which is preliminary data.</text>
</comment>